<dbReference type="PANTHER" id="PTHR14625:SF3">
    <property type="entry name" value="MICROCEPHALIN"/>
    <property type="match status" value="1"/>
</dbReference>
<dbReference type="AlphaFoldDB" id="A0A9P6C2Z6"/>
<evidence type="ECO:0000259" key="2">
    <source>
        <dbReference type="PROSITE" id="PS50172"/>
    </source>
</evidence>
<dbReference type="Proteomes" id="UP000807342">
    <property type="component" value="Unassembled WGS sequence"/>
</dbReference>
<organism evidence="3 4">
    <name type="scientific">Macrolepiota fuliginosa MF-IS2</name>
    <dbReference type="NCBI Taxonomy" id="1400762"/>
    <lineage>
        <taxon>Eukaryota</taxon>
        <taxon>Fungi</taxon>
        <taxon>Dikarya</taxon>
        <taxon>Basidiomycota</taxon>
        <taxon>Agaricomycotina</taxon>
        <taxon>Agaricomycetes</taxon>
        <taxon>Agaricomycetidae</taxon>
        <taxon>Agaricales</taxon>
        <taxon>Agaricineae</taxon>
        <taxon>Agaricaceae</taxon>
        <taxon>Macrolepiota</taxon>
    </lineage>
</organism>
<proteinExistence type="predicted"/>
<dbReference type="SMART" id="SM00292">
    <property type="entry name" value="BRCT"/>
    <property type="match status" value="1"/>
</dbReference>
<feature type="domain" description="BRCT" evidence="2">
    <location>
        <begin position="8"/>
        <end position="102"/>
    </location>
</feature>
<evidence type="ECO:0000313" key="4">
    <source>
        <dbReference type="Proteomes" id="UP000807342"/>
    </source>
</evidence>
<dbReference type="InterPro" id="IPR036420">
    <property type="entry name" value="BRCT_dom_sf"/>
</dbReference>
<reference evidence="3" key="1">
    <citation type="submission" date="2020-11" db="EMBL/GenBank/DDBJ databases">
        <authorList>
            <consortium name="DOE Joint Genome Institute"/>
            <person name="Ahrendt S."/>
            <person name="Riley R."/>
            <person name="Andreopoulos W."/>
            <person name="Labutti K."/>
            <person name="Pangilinan J."/>
            <person name="Ruiz-Duenas F.J."/>
            <person name="Barrasa J.M."/>
            <person name="Sanchez-Garcia M."/>
            <person name="Camarero S."/>
            <person name="Miyauchi S."/>
            <person name="Serrano A."/>
            <person name="Linde D."/>
            <person name="Babiker R."/>
            <person name="Drula E."/>
            <person name="Ayuso-Fernandez I."/>
            <person name="Pacheco R."/>
            <person name="Padilla G."/>
            <person name="Ferreira P."/>
            <person name="Barriuso J."/>
            <person name="Kellner H."/>
            <person name="Castanera R."/>
            <person name="Alfaro M."/>
            <person name="Ramirez L."/>
            <person name="Pisabarro A.G."/>
            <person name="Kuo A."/>
            <person name="Tritt A."/>
            <person name="Lipzen A."/>
            <person name="He G."/>
            <person name="Yan M."/>
            <person name="Ng V."/>
            <person name="Cullen D."/>
            <person name="Martin F."/>
            <person name="Rosso M.-N."/>
            <person name="Henrissat B."/>
            <person name="Hibbett D."/>
            <person name="Martinez A.T."/>
            <person name="Grigoriev I.V."/>
        </authorList>
    </citation>
    <scope>NUCLEOTIDE SEQUENCE</scope>
    <source>
        <strain evidence="3">MF-IS2</strain>
    </source>
</reference>
<accession>A0A9P6C2Z6</accession>
<dbReference type="InterPro" id="IPR022047">
    <property type="entry name" value="Microcephalin-like"/>
</dbReference>
<evidence type="ECO:0000313" key="3">
    <source>
        <dbReference type="EMBL" id="KAF9447190.1"/>
    </source>
</evidence>
<dbReference type="Gene3D" id="3.40.50.10190">
    <property type="entry name" value="BRCT domain"/>
    <property type="match status" value="1"/>
</dbReference>
<dbReference type="PANTHER" id="PTHR14625">
    <property type="entry name" value="MICROCEPHALIN"/>
    <property type="match status" value="1"/>
</dbReference>
<keyword evidence="4" id="KW-1185">Reference proteome</keyword>
<comment type="caution">
    <text evidence="3">The sequence shown here is derived from an EMBL/GenBank/DDBJ whole genome shotgun (WGS) entry which is preliminary data.</text>
</comment>
<feature type="region of interest" description="Disordered" evidence="1">
    <location>
        <begin position="125"/>
        <end position="163"/>
    </location>
</feature>
<dbReference type="SUPFAM" id="SSF52113">
    <property type="entry name" value="BRCT domain"/>
    <property type="match status" value="1"/>
</dbReference>
<sequence length="180" mass="19891">MGSAKKADSLKILKDCVIFVDVRADDGEEAGSLFVEMLESLGAKILTRVGQTCTHVIFKNGLMSTTSRYRLLREPKPSVVGIAWVVDCVEQRRRVEEAPYLIDLTEVNVAGTNKRRRSMLPKLMSEAFTEPTPTEIDPDEAGGEADVSMDGSQSSITLDDDLTPLERARRRRSMIFGPTA</sequence>
<gene>
    <name evidence="3" type="ORF">P691DRAFT_671996</name>
</gene>
<dbReference type="OrthoDB" id="2384350at2759"/>
<evidence type="ECO:0000256" key="1">
    <source>
        <dbReference type="SAM" id="MobiDB-lite"/>
    </source>
</evidence>
<name>A0A9P6C2Z6_9AGAR</name>
<protein>
    <recommendedName>
        <fullName evidence="2">BRCT domain-containing protein</fullName>
    </recommendedName>
</protein>
<dbReference type="InterPro" id="IPR001357">
    <property type="entry name" value="BRCT_dom"/>
</dbReference>
<dbReference type="Pfam" id="PF00533">
    <property type="entry name" value="BRCT"/>
    <property type="match status" value="1"/>
</dbReference>
<dbReference type="CDD" id="cd17716">
    <property type="entry name" value="BRCT_microcephalin_rpt1"/>
    <property type="match status" value="1"/>
</dbReference>
<dbReference type="PROSITE" id="PS50172">
    <property type="entry name" value="BRCT"/>
    <property type="match status" value="1"/>
</dbReference>
<dbReference type="GO" id="GO:0000278">
    <property type="term" value="P:mitotic cell cycle"/>
    <property type="evidence" value="ECO:0007669"/>
    <property type="project" value="TreeGrafter"/>
</dbReference>
<dbReference type="EMBL" id="MU151211">
    <property type="protein sequence ID" value="KAF9447190.1"/>
    <property type="molecule type" value="Genomic_DNA"/>
</dbReference>